<dbReference type="Proteomes" id="UP000182142">
    <property type="component" value="Unassembled WGS sequence"/>
</dbReference>
<name>A0A1A7VTK0_PLAKH</name>
<keyword evidence="1" id="KW-0175">Coiled coil</keyword>
<reference evidence="3" key="3">
    <citation type="submission" date="2016-05" db="EMBL/GenBank/DDBJ databases">
        <authorList>
            <person name="Lavstsen T."/>
            <person name="Jespersen J.S."/>
        </authorList>
    </citation>
    <scope>NUCLEOTIDE SEQUENCE [LARGE SCALE GENOMIC DNA]</scope>
</reference>
<dbReference type="EMBL" id="CWHQ02000014">
    <property type="protein sequence ID" value="SBO25414.1"/>
    <property type="molecule type" value="Genomic_DNA"/>
</dbReference>
<evidence type="ECO:0000256" key="2">
    <source>
        <dbReference type="SAM" id="MobiDB-lite"/>
    </source>
</evidence>
<protein>
    <submittedName>
        <fullName evidence="3">Uncharacterized protein</fullName>
    </submittedName>
</protein>
<feature type="region of interest" description="Disordered" evidence="2">
    <location>
        <begin position="236"/>
        <end position="327"/>
    </location>
</feature>
<dbReference type="VEuPathDB" id="PlasmoDB:PKNH_0112800"/>
<feature type="compositionally biased region" description="Basic and acidic residues" evidence="2">
    <location>
        <begin position="278"/>
        <end position="287"/>
    </location>
</feature>
<evidence type="ECO:0000313" key="4">
    <source>
        <dbReference type="EMBL" id="SBO27701.1"/>
    </source>
</evidence>
<evidence type="ECO:0000313" key="6">
    <source>
        <dbReference type="Proteomes" id="UP000182142"/>
    </source>
</evidence>
<reference evidence="6" key="2">
    <citation type="submission" date="2016-05" db="EMBL/GenBank/DDBJ databases">
        <authorList>
            <person name="Sharaf Hazem."/>
        </authorList>
    </citation>
    <scope>NUCLEOTIDE SEQUENCE [LARGE SCALE GENOMIC DNA]</scope>
    <source>
        <strain evidence="6">H</strain>
    </source>
</reference>
<organism evidence="3 5">
    <name type="scientific">Plasmodium knowlesi (strain H)</name>
    <dbReference type="NCBI Taxonomy" id="5851"/>
    <lineage>
        <taxon>Eukaryota</taxon>
        <taxon>Sar</taxon>
        <taxon>Alveolata</taxon>
        <taxon>Apicomplexa</taxon>
        <taxon>Aconoidasida</taxon>
        <taxon>Haemosporida</taxon>
        <taxon>Plasmodiidae</taxon>
        <taxon>Plasmodium</taxon>
        <taxon>Plasmodium (Plasmodium)</taxon>
    </lineage>
</organism>
<sequence>MKKKKKLRRNARKITDHLKKIEQECSQLSKHIRKVEEESRSFVITTALLKKYHSYVDSNLMNNEVSIFSSSSFFLNSCGIVFSWKTILEEPKNATQDGCYSGYVESRHSDCTFGGSHMTVHRTLHGTSKFLWREAEVSFSDVCSSPGSISPVGSNPISGKKPKCGRINFPRGGRSWSDCSGDTAGDDNGELWGAEGERGKVFPGKISQLLGQKMGRKERSHEKKKCAIKSNRSYYSGERENPYTNGMLDFSEEGTSENSKRDERSVANQLNEFTIAPKNEDKRKCEKSAAFSPLNMSEGEPMAHVGADSGNRNEDNENDEKEGHDDKISTDSYISMISKGNVFSFFTNKNENKYNPFCHFVNNVKRIFFLSEKEENQNGRCTGEKEKKELMNSLRFKCLVKFKKIIMYACVCPHCGKHFYLLLKKSGRKKIMPRVLSPSHFFSIITLLREQWKDAVEGGINTGDNDIPHLDIAHLDTHLIEYFSDSVMTHHEIGKNSDEHFCNCYVGMDEGGGSLFGDANVLAYL</sequence>
<evidence type="ECO:0000313" key="5">
    <source>
        <dbReference type="Proteomes" id="UP000182128"/>
    </source>
</evidence>
<dbReference type="EMBL" id="CWHR02000012">
    <property type="protein sequence ID" value="SBO27701.1"/>
    <property type="molecule type" value="Genomic_DNA"/>
</dbReference>
<evidence type="ECO:0000313" key="3">
    <source>
        <dbReference type="EMBL" id="SBO25414.1"/>
    </source>
</evidence>
<feature type="compositionally biased region" description="Basic and acidic residues" evidence="2">
    <location>
        <begin position="311"/>
        <end position="327"/>
    </location>
</feature>
<evidence type="ECO:0000256" key="1">
    <source>
        <dbReference type="SAM" id="Coils"/>
    </source>
</evidence>
<reference evidence="5" key="1">
    <citation type="submission" date="2016-05" db="EMBL/GenBank/DDBJ databases">
        <authorList>
            <person name="Sharaf H."/>
        </authorList>
    </citation>
    <scope>NUCLEOTIDE SEQUENCE [LARGE SCALE GENOMIC DNA]</scope>
    <source>
        <strain evidence="5">H</strain>
    </source>
</reference>
<proteinExistence type="predicted"/>
<feature type="coiled-coil region" evidence="1">
    <location>
        <begin position="4"/>
        <end position="38"/>
    </location>
</feature>
<dbReference type="OrthoDB" id="387504at2759"/>
<dbReference type="AlphaFoldDB" id="A0A1A7VTK0"/>
<dbReference type="Proteomes" id="UP000182128">
    <property type="component" value="Unassembled WGS sequence"/>
</dbReference>
<gene>
    <name evidence="3" type="ORF">PKNA1_C2_0112800</name>
    <name evidence="4" type="ORF">PKNA1_H1_0112800</name>
</gene>
<accession>A0A1A7VTK0</accession>